<evidence type="ECO:0000313" key="2">
    <source>
        <dbReference type="EMBL" id="OWM86724.1"/>
    </source>
</evidence>
<accession>A0A218XP64</accession>
<name>A0A218XP64_PUNGR</name>
<gene>
    <name evidence="2" type="ORF">CDL15_Pgr015760</name>
</gene>
<feature type="region of interest" description="Disordered" evidence="1">
    <location>
        <begin position="1"/>
        <end position="37"/>
    </location>
</feature>
<evidence type="ECO:0000256" key="1">
    <source>
        <dbReference type="SAM" id="MobiDB-lite"/>
    </source>
</evidence>
<dbReference type="AlphaFoldDB" id="A0A218XP64"/>
<feature type="region of interest" description="Disordered" evidence="1">
    <location>
        <begin position="72"/>
        <end position="93"/>
    </location>
</feature>
<organism evidence="2 3">
    <name type="scientific">Punica granatum</name>
    <name type="common">Pomegranate</name>
    <dbReference type="NCBI Taxonomy" id="22663"/>
    <lineage>
        <taxon>Eukaryota</taxon>
        <taxon>Viridiplantae</taxon>
        <taxon>Streptophyta</taxon>
        <taxon>Embryophyta</taxon>
        <taxon>Tracheophyta</taxon>
        <taxon>Spermatophyta</taxon>
        <taxon>Magnoliopsida</taxon>
        <taxon>eudicotyledons</taxon>
        <taxon>Gunneridae</taxon>
        <taxon>Pentapetalae</taxon>
        <taxon>rosids</taxon>
        <taxon>malvids</taxon>
        <taxon>Myrtales</taxon>
        <taxon>Lythraceae</taxon>
        <taxon>Punica</taxon>
    </lineage>
</organism>
<reference evidence="3" key="1">
    <citation type="journal article" date="2017" name="Plant J.">
        <title>The pomegranate (Punica granatum L.) genome and the genomics of punicalagin biosynthesis.</title>
        <authorList>
            <person name="Qin G."/>
            <person name="Xu C."/>
            <person name="Ming R."/>
            <person name="Tang H."/>
            <person name="Guyot R."/>
            <person name="Kramer E.M."/>
            <person name="Hu Y."/>
            <person name="Yi X."/>
            <person name="Qi Y."/>
            <person name="Xu X."/>
            <person name="Gao Z."/>
            <person name="Pan H."/>
            <person name="Jian J."/>
            <person name="Tian Y."/>
            <person name="Yue Z."/>
            <person name="Xu Y."/>
        </authorList>
    </citation>
    <scope>NUCLEOTIDE SEQUENCE [LARGE SCALE GENOMIC DNA]</scope>
    <source>
        <strain evidence="3">cv. Dabenzi</strain>
    </source>
</reference>
<sequence>MRVDTNPFPQTSNVMSGSDDLRSILSRSSGQDNQETSAAEEVKKILRRMFIEDNLCLHYLDLDLISQEHGDNSNTNAAASQADDVATHPNSSAAINKGKQSIVQDARGVAADTETVAREQGKRQVLNKRIGALYDGRFKRHWSFRNRGVAAGRLAATEIEESNDSNARGVDMSLQSHLEALAGLDYPKRLRSVVQRVPATERPLANVLAEQWRRAVHPRNPWPLTRTQKKKILMHI</sequence>
<evidence type="ECO:0000313" key="3">
    <source>
        <dbReference type="Proteomes" id="UP000197138"/>
    </source>
</evidence>
<comment type="caution">
    <text evidence="2">The sequence shown here is derived from an EMBL/GenBank/DDBJ whole genome shotgun (WGS) entry which is preliminary data.</text>
</comment>
<dbReference type="EMBL" id="MTKT01001080">
    <property type="protein sequence ID" value="OWM86724.1"/>
    <property type="molecule type" value="Genomic_DNA"/>
</dbReference>
<protein>
    <submittedName>
        <fullName evidence="2">Uncharacterized protein</fullName>
    </submittedName>
</protein>
<dbReference type="Proteomes" id="UP000197138">
    <property type="component" value="Unassembled WGS sequence"/>
</dbReference>
<proteinExistence type="predicted"/>